<dbReference type="Proteomes" id="UP000007077">
    <property type="component" value="Chromosome"/>
</dbReference>
<dbReference type="GO" id="GO:0016616">
    <property type="term" value="F:oxidoreductase activity, acting on the CH-OH group of donors, NAD or NADP as acceptor"/>
    <property type="evidence" value="ECO:0007669"/>
    <property type="project" value="TreeGrafter"/>
</dbReference>
<dbReference type="PATRIC" id="fig|225937.3.peg.2882"/>
<gene>
    <name evidence="2" type="ordered locus">HP15_2855</name>
</gene>
<protein>
    <submittedName>
        <fullName evidence="2">Short-chain dehydrogenase/reductase SDR</fullName>
    </submittedName>
</protein>
<reference evidence="3" key="2">
    <citation type="submission" date="2010-02" db="EMBL/GenBank/DDBJ databases">
        <title>Complete genome sequence of Marinobacter adhaerens type strain (HP15).</title>
        <authorList>
            <person name="Gaerdes A.A.M."/>
            <person name="Kaeppel E."/>
            <person name="Shezad A."/>
            <person name="Seebah S."/>
            <person name="Teeling H."/>
            <person name="Yarza P."/>
            <person name="Gloeckner F.O."/>
            <person name="Ullrich M.S."/>
        </authorList>
    </citation>
    <scope>NUCLEOTIDE SEQUENCE [LARGE SCALE GENOMIC DNA]</scope>
    <source>
        <strain evidence="3">DSM 23420 / HP15</strain>
    </source>
</reference>
<comment type="similarity">
    <text evidence="1">Belongs to the short-chain dehydrogenases/reductases (SDR) family.</text>
</comment>
<dbReference type="PRINTS" id="PR00080">
    <property type="entry name" value="SDRFAMILY"/>
</dbReference>
<accession>E4PMA7</accession>
<evidence type="ECO:0000313" key="2">
    <source>
        <dbReference type="EMBL" id="ADP98619.1"/>
    </source>
</evidence>
<dbReference type="CDD" id="cd05233">
    <property type="entry name" value="SDR_c"/>
    <property type="match status" value="1"/>
</dbReference>
<dbReference type="AlphaFoldDB" id="E4PMA7"/>
<evidence type="ECO:0000256" key="1">
    <source>
        <dbReference type="ARBA" id="ARBA00006484"/>
    </source>
</evidence>
<dbReference type="InterPro" id="IPR036291">
    <property type="entry name" value="NAD(P)-bd_dom_sf"/>
</dbReference>
<dbReference type="EMBL" id="CP001978">
    <property type="protein sequence ID" value="ADP98619.1"/>
    <property type="molecule type" value="Genomic_DNA"/>
</dbReference>
<organism evidence="2 3">
    <name type="scientific">Marinobacter adhaerens (strain DSM 23420 / HP15)</name>
    <dbReference type="NCBI Taxonomy" id="225937"/>
    <lineage>
        <taxon>Bacteria</taxon>
        <taxon>Pseudomonadati</taxon>
        <taxon>Pseudomonadota</taxon>
        <taxon>Gammaproteobacteria</taxon>
        <taxon>Pseudomonadales</taxon>
        <taxon>Marinobacteraceae</taxon>
        <taxon>Marinobacter</taxon>
    </lineage>
</organism>
<dbReference type="HOGENOM" id="CLU_010194_1_2_6"/>
<dbReference type="Pfam" id="PF13561">
    <property type="entry name" value="adh_short_C2"/>
    <property type="match status" value="1"/>
</dbReference>
<evidence type="ECO:0000313" key="3">
    <source>
        <dbReference type="Proteomes" id="UP000007077"/>
    </source>
</evidence>
<dbReference type="Gene3D" id="3.40.50.720">
    <property type="entry name" value="NAD(P)-binding Rossmann-like Domain"/>
    <property type="match status" value="1"/>
</dbReference>
<dbReference type="KEGG" id="mad:HP15_2855"/>
<name>E4PMA7_MARAH</name>
<sequence>MGKQEHSVMFDFHGRRVIVAGGSKGIGRAIALGFARAGASVSVCARGQASLDALAEEVASEGLALHVTPCDIGDKAELEAYLQNAMGELGGLDVLVNCASAFGREDNEEGWLSSVEVDLMGTVRAGHICLPALKETGGTIINIASIAALHASTRTAPYAAIKAAVAHYTGSLAVTMAPHKVRVNGIAPGSIEFPGGVWDQARQNNPELYQRIREGIPFGRLGTPEEVADVALFLASDLARWITGQTLVVDGGQVLS</sequence>
<dbReference type="SUPFAM" id="SSF51735">
    <property type="entry name" value="NAD(P)-binding Rossmann-fold domains"/>
    <property type="match status" value="1"/>
</dbReference>
<dbReference type="PANTHER" id="PTHR42760">
    <property type="entry name" value="SHORT-CHAIN DEHYDROGENASES/REDUCTASES FAMILY MEMBER"/>
    <property type="match status" value="1"/>
</dbReference>
<reference evidence="2 3" key="1">
    <citation type="journal article" date="2010" name="Stand. Genomic Sci.">
        <title>Complete genome sequence of Marinobacter adhaerens type strain (HP15), a diatom-interacting marine microorganism.</title>
        <authorList>
            <person name="Gardes A."/>
            <person name="Kaeppel E."/>
            <person name="Shehzad A."/>
            <person name="Seebah S."/>
            <person name="Teeling H."/>
            <person name="Yarza P."/>
            <person name="Glockner F.O."/>
            <person name="Grossart H.P."/>
            <person name="Ullrich M.S."/>
        </authorList>
    </citation>
    <scope>NUCLEOTIDE SEQUENCE [LARGE SCALE GENOMIC DNA]</scope>
    <source>
        <strain evidence="3">DSM 23420 / HP15</strain>
    </source>
</reference>
<dbReference type="InterPro" id="IPR002347">
    <property type="entry name" value="SDR_fam"/>
</dbReference>
<dbReference type="eggNOG" id="COG1028">
    <property type="taxonomic scope" value="Bacteria"/>
</dbReference>
<dbReference type="PRINTS" id="PR00081">
    <property type="entry name" value="GDHRDH"/>
</dbReference>
<dbReference type="FunFam" id="3.40.50.720:FF:000084">
    <property type="entry name" value="Short-chain dehydrogenase reductase"/>
    <property type="match status" value="1"/>
</dbReference>
<dbReference type="STRING" id="225937.HP15_2855"/>
<proteinExistence type="inferred from homology"/>